<dbReference type="Proteomes" id="UP001149813">
    <property type="component" value="Unassembled WGS sequence"/>
</dbReference>
<evidence type="ECO:0000256" key="1">
    <source>
        <dbReference type="ARBA" id="ARBA00023125"/>
    </source>
</evidence>
<feature type="region of interest" description="Disordered" evidence="3">
    <location>
        <begin position="636"/>
        <end position="663"/>
    </location>
</feature>
<feature type="region of interest" description="Disordered" evidence="3">
    <location>
        <begin position="143"/>
        <end position="162"/>
    </location>
</feature>
<dbReference type="PANTHER" id="PTHR48112">
    <property type="entry name" value="HIGH MOBILITY GROUP PROTEIN DSP1"/>
    <property type="match status" value="1"/>
</dbReference>
<feature type="DNA-binding region" description="HMG box" evidence="2">
    <location>
        <begin position="249"/>
        <end position="317"/>
    </location>
</feature>
<reference evidence="5" key="1">
    <citation type="submission" date="2022-07" db="EMBL/GenBank/DDBJ databases">
        <title>Phylogenomic reconstructions and comparative analyses of Kickxellomycotina fungi.</title>
        <authorList>
            <person name="Reynolds N.K."/>
            <person name="Stajich J.E."/>
            <person name="Barry K."/>
            <person name="Grigoriev I.V."/>
            <person name="Crous P."/>
            <person name="Smith M.E."/>
        </authorList>
    </citation>
    <scope>NUCLEOTIDE SEQUENCE</scope>
    <source>
        <strain evidence="5">NBRC 32514</strain>
    </source>
</reference>
<dbReference type="InterPro" id="IPR009071">
    <property type="entry name" value="HMG_box_dom"/>
</dbReference>
<dbReference type="GO" id="GO:0003677">
    <property type="term" value="F:DNA binding"/>
    <property type="evidence" value="ECO:0007669"/>
    <property type="project" value="UniProtKB-UniRule"/>
</dbReference>
<dbReference type="AlphaFoldDB" id="A0A9W7Y6P8"/>
<dbReference type="GO" id="GO:0005634">
    <property type="term" value="C:nucleus"/>
    <property type="evidence" value="ECO:0007669"/>
    <property type="project" value="UniProtKB-UniRule"/>
</dbReference>
<evidence type="ECO:0000259" key="4">
    <source>
        <dbReference type="PROSITE" id="PS50118"/>
    </source>
</evidence>
<evidence type="ECO:0000256" key="3">
    <source>
        <dbReference type="SAM" id="MobiDB-lite"/>
    </source>
</evidence>
<feature type="region of interest" description="Disordered" evidence="3">
    <location>
        <begin position="177"/>
        <end position="196"/>
    </location>
</feature>
<dbReference type="PROSITE" id="PS50118">
    <property type="entry name" value="HMG_BOX_2"/>
    <property type="match status" value="1"/>
</dbReference>
<keyword evidence="6" id="KW-1185">Reference proteome</keyword>
<feature type="domain" description="HMG box" evidence="4">
    <location>
        <begin position="249"/>
        <end position="317"/>
    </location>
</feature>
<dbReference type="Pfam" id="PF00505">
    <property type="entry name" value="HMG_box"/>
    <property type="match status" value="1"/>
</dbReference>
<keyword evidence="1 2" id="KW-0238">DNA-binding</keyword>
<comment type="caution">
    <text evidence="5">The sequence shown here is derived from an EMBL/GenBank/DDBJ whole genome shotgun (WGS) entry which is preliminary data.</text>
</comment>
<feature type="region of interest" description="Disordered" evidence="3">
    <location>
        <begin position="320"/>
        <end position="342"/>
    </location>
</feature>
<organism evidence="5 6">
    <name type="scientific">Coemansia erecta</name>
    <dbReference type="NCBI Taxonomy" id="147472"/>
    <lineage>
        <taxon>Eukaryota</taxon>
        <taxon>Fungi</taxon>
        <taxon>Fungi incertae sedis</taxon>
        <taxon>Zoopagomycota</taxon>
        <taxon>Kickxellomycotina</taxon>
        <taxon>Kickxellomycetes</taxon>
        <taxon>Kickxellales</taxon>
        <taxon>Kickxellaceae</taxon>
        <taxon>Coemansia</taxon>
    </lineage>
</organism>
<accession>A0A9W7Y6P8</accession>
<protein>
    <recommendedName>
        <fullName evidence="4">HMG box domain-containing protein</fullName>
    </recommendedName>
</protein>
<feature type="compositionally biased region" description="Polar residues" evidence="3">
    <location>
        <begin position="148"/>
        <end position="162"/>
    </location>
</feature>
<keyword evidence="2" id="KW-0539">Nucleus</keyword>
<dbReference type="OrthoDB" id="6247875at2759"/>
<dbReference type="EMBL" id="JANBOJ010000003">
    <property type="protein sequence ID" value="KAJ1725542.1"/>
    <property type="molecule type" value="Genomic_DNA"/>
</dbReference>
<sequence length="663" mass="71130">MVDSPSDSSSERAPDLVRAEYPIVISSEGDGAVVRRDDGMYTQTTVLVRSDQQLIAIPTSFHRPLDYSVGAIIFVRPDQPQQLQQSLQGSSAATPISANLLGNIPTSTSSPDAPARTASVKAYTDPLHRESGTFIQFVGTPSAVSAPDDTNNQQSVVASPEKNQLGSPYELLTTVAEESSKNEGNRPTSAATTRSPDSLAYSAVERIVEENSALMISPELKSTPLTMEVSSRMLKRIREDSEATSVIKPKKPQNAFFLFRKDFHKEMQASGSKLKAKDISELASKRWRTMEETMKSHYQKLADRDMASYQEASETYKDAVKKERKRVKKNADKAASSSVSVNRSRSVSNSDYMFGAMHHGASSGAGAAFAGPSGAIGSSMRTLTWDGSGGATTLSRAVNAPALIDSTGASGNTNTNLFAVMSQGSVNLPANPDYAPLMYNSPAIISYNEGRGVPQESLMRQVIVTNDPANRRLSLNQVVSTPGLDNMQPAAQQYYLGNTQIPHLQSPQPQTQEQIRAQLQTGMSAQNQWELESILGSISTSFASSSGELAGSSIAAGLSESAVSLPMHPYQVQLTLAGSPSLQVTQGAVSSGIQPPSITNSHLSGVLPSIPDIEVADTSASLQISLYPENNYLLQPQQQTQPPGLNDSNYLHYHQANNPSNQQ</sequence>
<feature type="compositionally biased region" description="Polar residues" evidence="3">
    <location>
        <begin position="185"/>
        <end position="196"/>
    </location>
</feature>
<evidence type="ECO:0000256" key="2">
    <source>
        <dbReference type="PROSITE-ProRule" id="PRU00267"/>
    </source>
</evidence>
<dbReference type="CDD" id="cd01389">
    <property type="entry name" value="HMG-box_ROX1-like"/>
    <property type="match status" value="1"/>
</dbReference>
<evidence type="ECO:0000313" key="5">
    <source>
        <dbReference type="EMBL" id="KAJ1725542.1"/>
    </source>
</evidence>
<dbReference type="SUPFAM" id="SSF47095">
    <property type="entry name" value="HMG-box"/>
    <property type="match status" value="1"/>
</dbReference>
<dbReference type="SMART" id="SM00398">
    <property type="entry name" value="HMG"/>
    <property type="match status" value="1"/>
</dbReference>
<proteinExistence type="predicted"/>
<dbReference type="InterPro" id="IPR036910">
    <property type="entry name" value="HMG_box_dom_sf"/>
</dbReference>
<dbReference type="InterPro" id="IPR050342">
    <property type="entry name" value="HMGB"/>
</dbReference>
<name>A0A9W7Y6P8_9FUNG</name>
<gene>
    <name evidence="5" type="ORF">LPJ53_000212</name>
</gene>
<dbReference type="Gene3D" id="1.10.30.10">
    <property type="entry name" value="High mobility group box domain"/>
    <property type="match status" value="1"/>
</dbReference>
<evidence type="ECO:0000313" key="6">
    <source>
        <dbReference type="Proteomes" id="UP001149813"/>
    </source>
</evidence>